<proteinExistence type="predicted"/>
<accession>A0A9X5E4A1</accession>
<sequence>MKKSGEKQINVLMVGDSLSKQGGIVTLEKYMLKHAPANVQIQHIGTAVDGSAMQKAFGFAIALVRVILVLLTKKVDIVHAHVAERGSAYRKSIVTLIAKFLFRKPVILHSNSPEFHEFYQGLSLNVRQGLLWAFSQCDRFITVSDSWRNFYVDKFGLKPEQVLVLANPIELPIQVPHRERANQINLVFLGRIGQRKGTFDLIRAFAMLPEPIRNQANLILAGDGEVDKARDLVTSYHSNISNISDRITIYDWLNPKQRDALLTKAHVFILPTYNEGLPLALLEAMGWGLPVITTPVGGIPDLIVSGKNGLLVQPGDIQQLSTAIESLIQDENLRLALGSAARECVTPLDVKSYFSFLLQIYDLVLGFQENQ</sequence>
<dbReference type="RefSeq" id="WP_039716619.1">
    <property type="nucleotide sequence ID" value="NZ_JTJC03000002.1"/>
</dbReference>
<feature type="domain" description="Glycosyl transferase family 1" evidence="1">
    <location>
        <begin position="177"/>
        <end position="343"/>
    </location>
</feature>
<dbReference type="OrthoDB" id="9806653at2"/>
<dbReference type="InterPro" id="IPR028098">
    <property type="entry name" value="Glyco_trans_4-like_N"/>
</dbReference>
<evidence type="ECO:0000313" key="3">
    <source>
        <dbReference type="EMBL" id="NHC34897.1"/>
    </source>
</evidence>
<evidence type="ECO:0000259" key="2">
    <source>
        <dbReference type="Pfam" id="PF13439"/>
    </source>
</evidence>
<dbReference type="Pfam" id="PF00534">
    <property type="entry name" value="Glycos_transf_1"/>
    <property type="match status" value="1"/>
</dbReference>
<dbReference type="EMBL" id="JTJC03000002">
    <property type="protein sequence ID" value="NHC34897.1"/>
    <property type="molecule type" value="Genomic_DNA"/>
</dbReference>
<dbReference type="CDD" id="cd03801">
    <property type="entry name" value="GT4_PimA-like"/>
    <property type="match status" value="1"/>
</dbReference>
<organism evidence="3 4">
    <name type="scientific">Scytonema millei VB511283</name>
    <dbReference type="NCBI Taxonomy" id="1245923"/>
    <lineage>
        <taxon>Bacteria</taxon>
        <taxon>Bacillati</taxon>
        <taxon>Cyanobacteriota</taxon>
        <taxon>Cyanophyceae</taxon>
        <taxon>Nostocales</taxon>
        <taxon>Scytonemataceae</taxon>
        <taxon>Scytonema</taxon>
    </lineage>
</organism>
<evidence type="ECO:0000259" key="1">
    <source>
        <dbReference type="Pfam" id="PF00534"/>
    </source>
</evidence>
<dbReference type="SUPFAM" id="SSF53756">
    <property type="entry name" value="UDP-Glycosyltransferase/glycogen phosphorylase"/>
    <property type="match status" value="1"/>
</dbReference>
<evidence type="ECO:0000313" key="4">
    <source>
        <dbReference type="Proteomes" id="UP000031532"/>
    </source>
</evidence>
<gene>
    <name evidence="3" type="ORF">QH73_0009525</name>
</gene>
<dbReference type="Pfam" id="PF13439">
    <property type="entry name" value="Glyco_transf_4"/>
    <property type="match status" value="1"/>
</dbReference>
<keyword evidence="4" id="KW-1185">Reference proteome</keyword>
<protein>
    <submittedName>
        <fullName evidence="3">Glycosyltransferase family 4 protein</fullName>
    </submittedName>
</protein>
<dbReference type="InterPro" id="IPR001296">
    <property type="entry name" value="Glyco_trans_1"/>
</dbReference>
<dbReference type="GO" id="GO:0016757">
    <property type="term" value="F:glycosyltransferase activity"/>
    <property type="evidence" value="ECO:0007669"/>
    <property type="project" value="InterPro"/>
</dbReference>
<reference evidence="3 4" key="1">
    <citation type="journal article" date="2015" name="Genome Announc.">
        <title>Draft Genome Sequence of the Terrestrial Cyanobacterium Scytonema millei VB511283, Isolated from Eastern India.</title>
        <authorList>
            <person name="Sen D."/>
            <person name="Chandrababunaidu M.M."/>
            <person name="Singh D."/>
            <person name="Sanghi N."/>
            <person name="Ghorai A."/>
            <person name="Mishra G.P."/>
            <person name="Madduluri M."/>
            <person name="Adhikary S.P."/>
            <person name="Tripathy S."/>
        </authorList>
    </citation>
    <scope>NUCLEOTIDE SEQUENCE [LARGE SCALE GENOMIC DNA]</scope>
    <source>
        <strain evidence="3 4">VB511283</strain>
    </source>
</reference>
<dbReference type="AlphaFoldDB" id="A0A9X5E4A1"/>
<name>A0A9X5E4A1_9CYAN</name>
<dbReference type="PANTHER" id="PTHR12526">
    <property type="entry name" value="GLYCOSYLTRANSFERASE"/>
    <property type="match status" value="1"/>
</dbReference>
<dbReference type="Proteomes" id="UP000031532">
    <property type="component" value="Unassembled WGS sequence"/>
</dbReference>
<dbReference type="Gene3D" id="3.40.50.2000">
    <property type="entry name" value="Glycogen Phosphorylase B"/>
    <property type="match status" value="2"/>
</dbReference>
<comment type="caution">
    <text evidence="3">The sequence shown here is derived from an EMBL/GenBank/DDBJ whole genome shotgun (WGS) entry which is preliminary data.</text>
</comment>
<feature type="domain" description="Glycosyltransferase subfamily 4-like N-terminal" evidence="2">
    <location>
        <begin position="61"/>
        <end position="170"/>
    </location>
</feature>